<dbReference type="GO" id="GO:0005615">
    <property type="term" value="C:extracellular space"/>
    <property type="evidence" value="ECO:0007669"/>
    <property type="project" value="TreeGrafter"/>
</dbReference>
<name>A0A1U7UQH3_CARSF</name>
<accession>A0A1U7UQH3</accession>
<keyword evidence="1" id="KW-0645">Protease</keyword>
<dbReference type="GO" id="GO:0016486">
    <property type="term" value="P:peptide hormone processing"/>
    <property type="evidence" value="ECO:0007669"/>
    <property type="project" value="TreeGrafter"/>
</dbReference>
<evidence type="ECO:0000313" key="10">
    <source>
        <dbReference type="RefSeq" id="XP_008070988.2"/>
    </source>
</evidence>
<gene>
    <name evidence="10" type="primary">LOC103275383</name>
</gene>
<dbReference type="KEGG" id="csyr:103275383"/>
<dbReference type="PROSITE" id="PS51892">
    <property type="entry name" value="SUBTILASE"/>
    <property type="match status" value="1"/>
</dbReference>
<feature type="domain" description="Peptidase S8 pro-domain" evidence="8">
    <location>
        <begin position="10"/>
        <end position="62"/>
    </location>
</feature>
<dbReference type="Pfam" id="PF00082">
    <property type="entry name" value="Peptidase_S8"/>
    <property type="match status" value="1"/>
</dbReference>
<comment type="function">
    <text evidence="4">Serine endopeptidase which is involved in the processing of hormone and other protein precursors at sites comprised of pairs of basic amino acid residues. Responsible for the release of glucagon from proglucagon in pancreatic A cells.</text>
</comment>
<evidence type="ECO:0000256" key="2">
    <source>
        <dbReference type="ARBA" id="ARBA00022801"/>
    </source>
</evidence>
<comment type="caution">
    <text evidence="6">Lacks conserved residue(s) required for the propagation of feature annotation.</text>
</comment>
<proteinExistence type="inferred from homology"/>
<keyword evidence="2" id="KW-0378">Hydrolase</keyword>
<sequence length="186" mass="21593">MNEKARLHGNGELPFAEGLYHFYHNGLANAKRRRSLHHRQLLERDPRVKMATQQEGFDRKKRGYRDINEIDINMNDPLFTKQWYLINTGQADGTPGLDLNVAEAWELGYTGKGVTIGIMDDGIDYLHPDLASNYNAEASYDFSSNDPYPYPRYTDDWFNRPEYHQQNKLLASLNYIVIFLLSGYLL</sequence>
<dbReference type="PROSITE" id="PS00136">
    <property type="entry name" value="SUBTILASE_ASP"/>
    <property type="match status" value="1"/>
</dbReference>
<dbReference type="RefSeq" id="XP_008070988.2">
    <property type="nucleotide sequence ID" value="XM_008072797.2"/>
</dbReference>
<reference evidence="10" key="1">
    <citation type="submission" date="2025-08" db="UniProtKB">
        <authorList>
            <consortium name="RefSeq"/>
        </authorList>
    </citation>
    <scope>IDENTIFICATION</scope>
</reference>
<dbReference type="Gene3D" id="3.30.70.850">
    <property type="entry name" value="Peptidase S8, pro-domain"/>
    <property type="match status" value="1"/>
</dbReference>
<evidence type="ECO:0000259" key="8">
    <source>
        <dbReference type="Pfam" id="PF16470"/>
    </source>
</evidence>
<dbReference type="AlphaFoldDB" id="A0A1U7UQH3"/>
<dbReference type="OrthoDB" id="9825150at2759"/>
<dbReference type="InterPro" id="IPR038466">
    <property type="entry name" value="S8_pro-domain_sf"/>
</dbReference>
<dbReference type="SUPFAM" id="SSF52743">
    <property type="entry name" value="Subtilisin-like"/>
    <property type="match status" value="1"/>
</dbReference>
<keyword evidence="9" id="KW-1185">Reference proteome</keyword>
<dbReference type="InterPro" id="IPR000209">
    <property type="entry name" value="Peptidase_S8/S53_dom"/>
</dbReference>
<dbReference type="InterPro" id="IPR023827">
    <property type="entry name" value="Peptidase_S8_Asp-AS"/>
</dbReference>
<evidence type="ECO:0000256" key="5">
    <source>
        <dbReference type="ARBA" id="ARBA00042083"/>
    </source>
</evidence>
<dbReference type="SUPFAM" id="SSF54897">
    <property type="entry name" value="Protease propeptides/inhibitors"/>
    <property type="match status" value="1"/>
</dbReference>
<evidence type="ECO:0000256" key="6">
    <source>
        <dbReference type="PROSITE-ProRule" id="PRU01240"/>
    </source>
</evidence>
<dbReference type="GO" id="GO:0004252">
    <property type="term" value="F:serine-type endopeptidase activity"/>
    <property type="evidence" value="ECO:0007669"/>
    <property type="project" value="InterPro"/>
</dbReference>
<dbReference type="PANTHER" id="PTHR42884:SF13">
    <property type="entry name" value="NEUROENDOCRINE CONVERTASE 2"/>
    <property type="match status" value="1"/>
</dbReference>
<feature type="domain" description="Peptidase S8/S53" evidence="7">
    <location>
        <begin position="111"/>
        <end position="159"/>
    </location>
</feature>
<evidence type="ECO:0000259" key="7">
    <source>
        <dbReference type="Pfam" id="PF00082"/>
    </source>
</evidence>
<evidence type="ECO:0000256" key="4">
    <source>
        <dbReference type="ARBA" id="ARBA00037494"/>
    </source>
</evidence>
<dbReference type="Gene3D" id="3.40.50.200">
    <property type="entry name" value="Peptidase S8/S53 domain"/>
    <property type="match status" value="1"/>
</dbReference>
<evidence type="ECO:0000313" key="9">
    <source>
        <dbReference type="Proteomes" id="UP000189704"/>
    </source>
</evidence>
<dbReference type="InterPro" id="IPR036852">
    <property type="entry name" value="Peptidase_S8/S53_dom_sf"/>
</dbReference>
<dbReference type="Pfam" id="PF16470">
    <property type="entry name" value="S8_pro-domain"/>
    <property type="match status" value="1"/>
</dbReference>
<dbReference type="InterPro" id="IPR032815">
    <property type="entry name" value="S8_pro-domain"/>
</dbReference>
<keyword evidence="3" id="KW-0720">Serine protease</keyword>
<dbReference type="PANTHER" id="PTHR42884">
    <property type="entry name" value="PROPROTEIN CONVERTASE SUBTILISIN/KEXIN-RELATED"/>
    <property type="match status" value="1"/>
</dbReference>
<organism evidence="9 10">
    <name type="scientific">Carlito syrichta</name>
    <name type="common">Philippine tarsier</name>
    <name type="synonym">Tarsius syrichta</name>
    <dbReference type="NCBI Taxonomy" id="1868482"/>
    <lineage>
        <taxon>Eukaryota</taxon>
        <taxon>Metazoa</taxon>
        <taxon>Chordata</taxon>
        <taxon>Craniata</taxon>
        <taxon>Vertebrata</taxon>
        <taxon>Euteleostomi</taxon>
        <taxon>Mammalia</taxon>
        <taxon>Eutheria</taxon>
        <taxon>Euarchontoglires</taxon>
        <taxon>Primates</taxon>
        <taxon>Haplorrhini</taxon>
        <taxon>Tarsiiformes</taxon>
        <taxon>Tarsiidae</taxon>
        <taxon>Carlito</taxon>
    </lineage>
</organism>
<dbReference type="GO" id="GO:0016020">
    <property type="term" value="C:membrane"/>
    <property type="evidence" value="ECO:0007669"/>
    <property type="project" value="TreeGrafter"/>
</dbReference>
<evidence type="ECO:0000256" key="1">
    <source>
        <dbReference type="ARBA" id="ARBA00022670"/>
    </source>
</evidence>
<dbReference type="GeneID" id="103275383"/>
<dbReference type="Proteomes" id="UP000189704">
    <property type="component" value="Unplaced"/>
</dbReference>
<comment type="similarity">
    <text evidence="6">Belongs to the peptidase S8 family.</text>
</comment>
<evidence type="ECO:0000256" key="3">
    <source>
        <dbReference type="ARBA" id="ARBA00022825"/>
    </source>
</evidence>
<protein>
    <recommendedName>
        <fullName evidence="5">Proprotein convertase 2</fullName>
    </recommendedName>
</protein>
<dbReference type="GO" id="GO:0043005">
    <property type="term" value="C:neuron projection"/>
    <property type="evidence" value="ECO:0007669"/>
    <property type="project" value="TreeGrafter"/>
</dbReference>